<accession>A0A178BPX1</accession>
<evidence type="ECO:0000256" key="1">
    <source>
        <dbReference type="SAM" id="MobiDB-lite"/>
    </source>
</evidence>
<gene>
    <name evidence="2" type="ORF">AYO20_11652</name>
</gene>
<proteinExistence type="predicted"/>
<reference evidence="2 3" key="1">
    <citation type="submission" date="2016-03" db="EMBL/GenBank/DDBJ databases">
        <title>The draft genome sequence of Fonsecaea nubica causative agent of cutaneous subcutaneous infection in human host.</title>
        <authorList>
            <person name="Costa F."/>
            <person name="Sybren D.H."/>
            <person name="Raittz R.T."/>
            <person name="Weiss V.A."/>
            <person name="Leao A.C."/>
            <person name="Gomes R."/>
            <person name="De Souza E.M."/>
            <person name="Pedrosa F.O."/>
            <person name="Steffens M.B."/>
            <person name="Bombassaro A."/>
            <person name="Tadra-Sfeir M.Z."/>
            <person name="Moreno L.F."/>
            <person name="Najafzadeh M.J."/>
            <person name="Felipe M.S."/>
            <person name="Teixeira M."/>
            <person name="Sun J."/>
            <person name="Xi L."/>
            <person name="Castro M.A."/>
            <person name="Vicente V.A."/>
        </authorList>
    </citation>
    <scope>NUCLEOTIDE SEQUENCE [LARGE SCALE GENOMIC DNA]</scope>
    <source>
        <strain evidence="2 3">CBS 269.64</strain>
    </source>
</reference>
<dbReference type="GeneID" id="34595027"/>
<dbReference type="RefSeq" id="XP_022494154.1">
    <property type="nucleotide sequence ID" value="XM_022649874.1"/>
</dbReference>
<protein>
    <submittedName>
        <fullName evidence="2">Uncharacterized protein</fullName>
    </submittedName>
</protein>
<comment type="caution">
    <text evidence="2">The sequence shown here is derived from an EMBL/GenBank/DDBJ whole genome shotgun (WGS) entry which is preliminary data.</text>
</comment>
<keyword evidence="3" id="KW-1185">Reference proteome</keyword>
<evidence type="ECO:0000313" key="2">
    <source>
        <dbReference type="EMBL" id="OAL19397.1"/>
    </source>
</evidence>
<dbReference type="AlphaFoldDB" id="A0A178BPX1"/>
<organism evidence="2 3">
    <name type="scientific">Fonsecaea nubica</name>
    <dbReference type="NCBI Taxonomy" id="856822"/>
    <lineage>
        <taxon>Eukaryota</taxon>
        <taxon>Fungi</taxon>
        <taxon>Dikarya</taxon>
        <taxon>Ascomycota</taxon>
        <taxon>Pezizomycotina</taxon>
        <taxon>Eurotiomycetes</taxon>
        <taxon>Chaetothyriomycetidae</taxon>
        <taxon>Chaetothyriales</taxon>
        <taxon>Herpotrichiellaceae</taxon>
        <taxon>Fonsecaea</taxon>
    </lineage>
</organism>
<sequence>MAALRIRPTTVFAKHPVRRQSPASPALPQPTLLDRDEPGSSWQMQAAEGPQMLVCGKPKARRFLEIALYQWYVGSVSVVGAQTERQAFIPSDWGRVRVPWLQRRRGTVVWPCAPFLAPKVPMESGTTNFLYGAGDEGAYFILLSGYTQSQWSSPQAGGIAAAAWLADTPPTSASPDDIPLYAEGNWNTGGSWDTTMDARSS</sequence>
<dbReference type="Proteomes" id="UP000185904">
    <property type="component" value="Unassembled WGS sequence"/>
</dbReference>
<feature type="region of interest" description="Disordered" evidence="1">
    <location>
        <begin position="16"/>
        <end position="41"/>
    </location>
</feature>
<name>A0A178BPX1_9EURO</name>
<dbReference type="EMBL" id="LVCJ01000176">
    <property type="protein sequence ID" value="OAL19397.1"/>
    <property type="molecule type" value="Genomic_DNA"/>
</dbReference>
<evidence type="ECO:0000313" key="3">
    <source>
        <dbReference type="Proteomes" id="UP000185904"/>
    </source>
</evidence>